<feature type="domain" description="Mur ligase central" evidence="11">
    <location>
        <begin position="103"/>
        <end position="306"/>
    </location>
</feature>
<accession>G2KMC0</accession>
<proteinExistence type="inferred from homology"/>
<dbReference type="InterPro" id="IPR000713">
    <property type="entry name" value="Mur_ligase_N"/>
</dbReference>
<dbReference type="UniPathway" id="UPA00219"/>
<comment type="subcellular location">
    <subcellularLocation>
        <location evidence="7 8">Cytoplasm</location>
    </subcellularLocation>
</comment>
<feature type="binding site" evidence="7">
    <location>
        <position position="379"/>
    </location>
    <ligand>
        <name>meso-2,6-diaminopimelate</name>
        <dbReference type="ChEBI" id="CHEBI:57791"/>
    </ligand>
</feature>
<dbReference type="HAMAP" id="MF_00208">
    <property type="entry name" value="MurE"/>
    <property type="match status" value="1"/>
</dbReference>
<dbReference type="SUPFAM" id="SSF53244">
    <property type="entry name" value="MurD-like peptide ligases, peptide-binding domain"/>
    <property type="match status" value="1"/>
</dbReference>
<protein>
    <recommendedName>
        <fullName evidence="7">UDP-N-acetylmuramoyl-L-alanyl-D-glutamate--2,6-diaminopimelate ligase</fullName>
        <ecNumber evidence="7">6.3.2.13</ecNumber>
    </recommendedName>
    <alternativeName>
        <fullName evidence="7">Meso-A2pm-adding enzyme</fullName>
    </alternativeName>
    <alternativeName>
        <fullName evidence="7">Meso-diaminopimelate-adding enzyme</fullName>
    </alternativeName>
    <alternativeName>
        <fullName evidence="7">UDP-MurNAc-L-Ala-D-Glu:meso-diaminopimelate ligase</fullName>
    </alternativeName>
    <alternativeName>
        <fullName evidence="7">UDP-MurNAc-tripeptide synthetase</fullName>
    </alternativeName>
    <alternativeName>
        <fullName evidence="7">UDP-N-acetylmuramyl-tripeptide synthetase</fullName>
    </alternativeName>
</protein>
<dbReference type="Pfam" id="PF02875">
    <property type="entry name" value="Mur_ligase_C"/>
    <property type="match status" value="1"/>
</dbReference>
<keyword evidence="7" id="KW-0460">Magnesium</keyword>
<organism evidence="12 13">
    <name type="scientific">Micavibrio aeruginosavorus (strain ARL-13)</name>
    <dbReference type="NCBI Taxonomy" id="856793"/>
    <lineage>
        <taxon>Bacteria</taxon>
        <taxon>Pseudomonadati</taxon>
        <taxon>Bdellovibrionota</taxon>
        <taxon>Bdellovibrionia</taxon>
        <taxon>Bdellovibrionales</taxon>
        <taxon>Pseudobdellovibrionaceae</taxon>
        <taxon>Micavibrio</taxon>
    </lineage>
</organism>
<comment type="similarity">
    <text evidence="1 7">Belongs to the MurCDEF family. MurE subfamily.</text>
</comment>
<name>G2KMC0_MICAA</name>
<gene>
    <name evidence="7 12" type="primary">murE</name>
    <name evidence="12" type="ordered locus">MICA_1905</name>
</gene>
<dbReference type="InterPro" id="IPR005761">
    <property type="entry name" value="UDP-N-AcMur-Glu-dNH2Pim_ligase"/>
</dbReference>
<comment type="PTM">
    <text evidence="7">Carboxylation is probably crucial for Mg(2+) binding and, consequently, for the gamma-phosphate positioning of ATP.</text>
</comment>
<evidence type="ECO:0000256" key="4">
    <source>
        <dbReference type="ARBA" id="ARBA00022984"/>
    </source>
</evidence>
<dbReference type="Gene3D" id="3.90.190.20">
    <property type="entry name" value="Mur ligase, C-terminal domain"/>
    <property type="match status" value="1"/>
</dbReference>
<dbReference type="KEGG" id="mai:MICA_1905"/>
<dbReference type="NCBIfam" id="NF001124">
    <property type="entry name" value="PRK00139.1-2"/>
    <property type="match status" value="1"/>
</dbReference>
<feature type="binding site" evidence="7">
    <location>
        <begin position="105"/>
        <end position="111"/>
    </location>
    <ligand>
        <name>ATP</name>
        <dbReference type="ChEBI" id="CHEBI:30616"/>
    </ligand>
</feature>
<dbReference type="OrthoDB" id="9800958at2"/>
<feature type="modified residue" description="N6-carboxylysine" evidence="7">
    <location>
        <position position="214"/>
    </location>
</feature>
<dbReference type="GO" id="GO:0000287">
    <property type="term" value="F:magnesium ion binding"/>
    <property type="evidence" value="ECO:0007669"/>
    <property type="project" value="UniProtKB-UniRule"/>
</dbReference>
<dbReference type="InterPro" id="IPR035911">
    <property type="entry name" value="MurE/MurF_N"/>
</dbReference>
<dbReference type="PANTHER" id="PTHR23135">
    <property type="entry name" value="MUR LIGASE FAMILY MEMBER"/>
    <property type="match status" value="1"/>
</dbReference>
<dbReference type="RefSeq" id="WP_014103437.1">
    <property type="nucleotide sequence ID" value="NC_016026.1"/>
</dbReference>
<reference evidence="12 13" key="1">
    <citation type="journal article" date="2011" name="BMC Genomics">
        <title>Genomic insights into an obligate epibiotic bacterial predator: Micavibrio aeruginosavorus ARL-13.</title>
        <authorList>
            <person name="Wang Z."/>
            <person name="Kadouri D."/>
            <person name="Wu M."/>
        </authorList>
    </citation>
    <scope>NUCLEOTIDE SEQUENCE [LARGE SCALE GENOMIC DNA]</scope>
    <source>
        <strain evidence="12 13">ARL-13</strain>
    </source>
</reference>
<feature type="binding site" evidence="7">
    <location>
        <position position="182"/>
    </location>
    <ligand>
        <name>UDP-N-acetyl-alpha-D-muramoyl-L-alanyl-D-glutamate</name>
        <dbReference type="ChEBI" id="CHEBI:83900"/>
    </ligand>
</feature>
<feature type="domain" description="Mur ligase C-terminal" evidence="10">
    <location>
        <begin position="329"/>
        <end position="455"/>
    </location>
</feature>
<dbReference type="Gene3D" id="3.40.1390.10">
    <property type="entry name" value="MurE/MurF, N-terminal domain"/>
    <property type="match status" value="1"/>
</dbReference>
<dbReference type="GO" id="GO:0008765">
    <property type="term" value="F:UDP-N-acetylmuramoylalanyl-D-glutamate-2,6-diaminopimelate ligase activity"/>
    <property type="evidence" value="ECO:0007669"/>
    <property type="project" value="UniProtKB-UniRule"/>
</dbReference>
<dbReference type="InterPro" id="IPR004101">
    <property type="entry name" value="Mur_ligase_C"/>
</dbReference>
<keyword evidence="7" id="KW-0547">Nucleotide-binding</keyword>
<dbReference type="HOGENOM" id="CLU_022291_3_1_5"/>
<keyword evidence="3 7" id="KW-0133">Cell shape</keyword>
<dbReference type="Gene3D" id="3.40.1190.10">
    <property type="entry name" value="Mur-like, catalytic domain"/>
    <property type="match status" value="1"/>
</dbReference>
<keyword evidence="5 7" id="KW-0131">Cell cycle</keyword>
<dbReference type="PANTHER" id="PTHR23135:SF4">
    <property type="entry name" value="UDP-N-ACETYLMURAMOYL-L-ALANYL-D-GLUTAMATE--2,6-DIAMINOPIMELATE LIGASE MURE HOMOLOG, CHLOROPLASTIC"/>
    <property type="match status" value="1"/>
</dbReference>
<dbReference type="GO" id="GO:0009252">
    <property type="term" value="P:peptidoglycan biosynthetic process"/>
    <property type="evidence" value="ECO:0007669"/>
    <property type="project" value="UniProtKB-UniRule"/>
</dbReference>
<feature type="binding site" evidence="7">
    <location>
        <begin position="147"/>
        <end position="148"/>
    </location>
    <ligand>
        <name>UDP-N-acetyl-alpha-D-muramoyl-L-alanyl-D-glutamate</name>
        <dbReference type="ChEBI" id="CHEBI:83900"/>
    </ligand>
</feature>
<comment type="function">
    <text evidence="7">Catalyzes the addition of meso-diaminopimelic acid to the nucleotide precursor UDP-N-acetylmuramoyl-L-alanyl-D-glutamate (UMAG) in the biosynthesis of bacterial cell-wall peptidoglycan.</text>
</comment>
<feature type="domain" description="Mur ligase N-terminal catalytic" evidence="9">
    <location>
        <begin position="20"/>
        <end position="93"/>
    </location>
</feature>
<dbReference type="EC" id="6.3.2.13" evidence="7"/>
<comment type="pathway">
    <text evidence="7 8">Cell wall biogenesis; peptidoglycan biosynthesis.</text>
</comment>
<evidence type="ECO:0000259" key="10">
    <source>
        <dbReference type="Pfam" id="PF02875"/>
    </source>
</evidence>
<comment type="caution">
    <text evidence="7">Lacks conserved residue(s) required for the propagation of feature annotation.</text>
</comment>
<keyword evidence="4 7" id="KW-0573">Peptidoglycan synthesis</keyword>
<feature type="binding site" evidence="7">
    <location>
        <begin position="403"/>
        <end position="406"/>
    </location>
    <ligand>
        <name>meso-2,6-diaminopimelate</name>
        <dbReference type="ChEBI" id="CHEBI:57791"/>
    </ligand>
</feature>
<dbReference type="Pfam" id="PF08245">
    <property type="entry name" value="Mur_ligase_M"/>
    <property type="match status" value="1"/>
</dbReference>
<feature type="binding site" evidence="7">
    <location>
        <position position="174"/>
    </location>
    <ligand>
        <name>UDP-N-acetyl-alpha-D-muramoyl-L-alanyl-D-glutamate</name>
        <dbReference type="ChEBI" id="CHEBI:83900"/>
    </ligand>
</feature>
<feature type="binding site" evidence="7">
    <location>
        <position position="180"/>
    </location>
    <ligand>
        <name>UDP-N-acetyl-alpha-D-muramoyl-L-alanyl-D-glutamate</name>
        <dbReference type="ChEBI" id="CHEBI:83900"/>
    </ligand>
</feature>
<feature type="binding site" evidence="7">
    <location>
        <position position="25"/>
    </location>
    <ligand>
        <name>UDP-N-acetyl-alpha-D-muramoyl-L-alanyl-D-glutamate</name>
        <dbReference type="ChEBI" id="CHEBI:83900"/>
    </ligand>
</feature>
<dbReference type="GO" id="GO:0071555">
    <property type="term" value="P:cell wall organization"/>
    <property type="evidence" value="ECO:0007669"/>
    <property type="project" value="UniProtKB-KW"/>
</dbReference>
<comment type="catalytic activity">
    <reaction evidence="7">
        <text>UDP-N-acetyl-alpha-D-muramoyl-L-alanyl-D-glutamate + meso-2,6-diaminopimelate + ATP = UDP-N-acetyl-alpha-D-muramoyl-L-alanyl-gamma-D-glutamyl-meso-2,6-diaminopimelate + ADP + phosphate + H(+)</text>
        <dbReference type="Rhea" id="RHEA:23676"/>
        <dbReference type="ChEBI" id="CHEBI:15378"/>
        <dbReference type="ChEBI" id="CHEBI:30616"/>
        <dbReference type="ChEBI" id="CHEBI:43474"/>
        <dbReference type="ChEBI" id="CHEBI:57791"/>
        <dbReference type="ChEBI" id="CHEBI:83900"/>
        <dbReference type="ChEBI" id="CHEBI:83905"/>
        <dbReference type="ChEBI" id="CHEBI:456216"/>
        <dbReference type="EC" id="6.3.2.13"/>
    </reaction>
</comment>
<keyword evidence="7" id="KW-0436">Ligase</keyword>
<dbReference type="AlphaFoldDB" id="G2KMC0"/>
<dbReference type="GO" id="GO:0008360">
    <property type="term" value="P:regulation of cell shape"/>
    <property type="evidence" value="ECO:0007669"/>
    <property type="project" value="UniProtKB-KW"/>
</dbReference>
<dbReference type="Pfam" id="PF01225">
    <property type="entry name" value="Mur_ligase"/>
    <property type="match status" value="1"/>
</dbReference>
<keyword evidence="6 7" id="KW-0961">Cell wall biogenesis/degradation</keyword>
<dbReference type="STRING" id="856793.MICA_1905"/>
<evidence type="ECO:0000259" key="11">
    <source>
        <dbReference type="Pfam" id="PF08245"/>
    </source>
</evidence>
<sequence length="487" mass="51566">MMAMMLSTLIDDYAGPDINISGIALDSRAVKPGYVFIAVPGAKVDGRDFISAAIESGAVAIVVPTGTTPDGKAIFITHDHPRHVAAIMAARFYGRQPEMIAAVTGTNGKTSTAHFTQQLWAGLNMASASLGTIGVRGTHFNRDGSMTTPDPVSLMALMAEMADAGVTHLAMEASSHGLDQNRLDGVRVSAAGFTNLTRDHLDYHGDMKTYLAAKARLFSSVLRDGGTAVLNADDEAFGALADICKSRGLRMWSYGQKAQDIVLKSRALRPDGQDLQINVLGRDYTVALPLVGQFQAMNALCALGLAMAEDISRVDALVEGLSRLQGAPGRLQNIPGHPKGAAVYVDYAHTPDALVNVLQSLRPHTVGRLVCLFGCGGNRDKGKRPVMGGIAADLADHVIVTDDNPRFEQADVIRAEIMAGVTGNHAENIGDRRAAIQHAVHMLKKGDVLVIAGKGHEQGQIIGNRVDPFDDVEEATTAILNIGLGEA</sequence>
<keyword evidence="2 7" id="KW-0132">Cell division</keyword>
<dbReference type="EMBL" id="CP002382">
    <property type="protein sequence ID" value="AEP10214.1"/>
    <property type="molecule type" value="Genomic_DNA"/>
</dbReference>
<feature type="binding site" evidence="7">
    <location>
        <position position="27"/>
    </location>
    <ligand>
        <name>UDP-N-acetyl-alpha-D-muramoyl-L-alanyl-D-glutamate</name>
        <dbReference type="ChEBI" id="CHEBI:83900"/>
    </ligand>
</feature>
<evidence type="ECO:0000256" key="2">
    <source>
        <dbReference type="ARBA" id="ARBA00022618"/>
    </source>
</evidence>
<evidence type="ECO:0000256" key="1">
    <source>
        <dbReference type="ARBA" id="ARBA00005898"/>
    </source>
</evidence>
<dbReference type="GO" id="GO:0005737">
    <property type="term" value="C:cytoplasm"/>
    <property type="evidence" value="ECO:0007669"/>
    <property type="project" value="UniProtKB-SubCell"/>
</dbReference>
<dbReference type="SUPFAM" id="SSF63418">
    <property type="entry name" value="MurE/MurF N-terminal domain"/>
    <property type="match status" value="1"/>
</dbReference>
<dbReference type="Proteomes" id="UP000009286">
    <property type="component" value="Chromosome"/>
</dbReference>
<evidence type="ECO:0000256" key="3">
    <source>
        <dbReference type="ARBA" id="ARBA00022960"/>
    </source>
</evidence>
<dbReference type="eggNOG" id="COG0769">
    <property type="taxonomic scope" value="Bacteria"/>
</dbReference>
<feature type="short sequence motif" description="Meso-diaminopimelate recognition motif" evidence="7">
    <location>
        <begin position="403"/>
        <end position="406"/>
    </location>
</feature>
<dbReference type="InterPro" id="IPR036615">
    <property type="entry name" value="Mur_ligase_C_dom_sf"/>
</dbReference>
<comment type="cofactor">
    <cofactor evidence="7">
        <name>Mg(2+)</name>
        <dbReference type="ChEBI" id="CHEBI:18420"/>
    </cofactor>
</comment>
<dbReference type="InterPro" id="IPR013221">
    <property type="entry name" value="Mur_ligase_cen"/>
</dbReference>
<evidence type="ECO:0000256" key="6">
    <source>
        <dbReference type="ARBA" id="ARBA00023316"/>
    </source>
</evidence>
<evidence type="ECO:0000256" key="8">
    <source>
        <dbReference type="RuleBase" id="RU004135"/>
    </source>
</evidence>
<dbReference type="NCBIfam" id="TIGR01085">
    <property type="entry name" value="murE"/>
    <property type="match status" value="1"/>
</dbReference>
<feature type="binding site" evidence="7">
    <location>
        <position position="457"/>
    </location>
    <ligand>
        <name>meso-2,6-diaminopimelate</name>
        <dbReference type="ChEBI" id="CHEBI:57791"/>
    </ligand>
</feature>
<keyword evidence="13" id="KW-1185">Reference proteome</keyword>
<dbReference type="NCBIfam" id="NF001126">
    <property type="entry name" value="PRK00139.1-4"/>
    <property type="match status" value="1"/>
</dbReference>
<keyword evidence="7" id="KW-0067">ATP-binding</keyword>
<dbReference type="GO" id="GO:0051301">
    <property type="term" value="P:cell division"/>
    <property type="evidence" value="ECO:0007669"/>
    <property type="project" value="UniProtKB-KW"/>
</dbReference>
<keyword evidence="7" id="KW-0963">Cytoplasm</keyword>
<evidence type="ECO:0000256" key="7">
    <source>
        <dbReference type="HAMAP-Rule" id="MF_00208"/>
    </source>
</evidence>
<evidence type="ECO:0000313" key="12">
    <source>
        <dbReference type="EMBL" id="AEP10214.1"/>
    </source>
</evidence>
<evidence type="ECO:0000259" key="9">
    <source>
        <dbReference type="Pfam" id="PF01225"/>
    </source>
</evidence>
<dbReference type="InterPro" id="IPR036565">
    <property type="entry name" value="Mur-like_cat_sf"/>
</dbReference>
<dbReference type="GO" id="GO:0005524">
    <property type="term" value="F:ATP binding"/>
    <property type="evidence" value="ECO:0007669"/>
    <property type="project" value="UniProtKB-UniRule"/>
</dbReference>
<feature type="binding site" evidence="7">
    <location>
        <position position="453"/>
    </location>
    <ligand>
        <name>meso-2,6-diaminopimelate</name>
        <dbReference type="ChEBI" id="CHEBI:57791"/>
    </ligand>
</feature>
<evidence type="ECO:0000313" key="13">
    <source>
        <dbReference type="Proteomes" id="UP000009286"/>
    </source>
</evidence>
<dbReference type="SUPFAM" id="SSF53623">
    <property type="entry name" value="MurD-like peptide ligases, catalytic domain"/>
    <property type="match status" value="1"/>
</dbReference>
<evidence type="ECO:0000256" key="5">
    <source>
        <dbReference type="ARBA" id="ARBA00023306"/>
    </source>
</evidence>